<dbReference type="AlphaFoldDB" id="A0A7W3JGK9"/>
<proteinExistence type="predicted"/>
<evidence type="ECO:0000313" key="1">
    <source>
        <dbReference type="EMBL" id="MBA8812497.1"/>
    </source>
</evidence>
<name>A0A7W3JGK9_9MICO</name>
<evidence type="ECO:0000313" key="2">
    <source>
        <dbReference type="Proteomes" id="UP000522688"/>
    </source>
</evidence>
<dbReference type="OrthoDB" id="5014976at2"/>
<dbReference type="EMBL" id="JACGWW010000001">
    <property type="protein sequence ID" value="MBA8812497.1"/>
    <property type="molecule type" value="Genomic_DNA"/>
</dbReference>
<reference evidence="1 2" key="1">
    <citation type="submission" date="2020-07" db="EMBL/GenBank/DDBJ databases">
        <title>Sequencing the genomes of 1000 actinobacteria strains.</title>
        <authorList>
            <person name="Klenk H.-P."/>
        </authorList>
    </citation>
    <scope>NUCLEOTIDE SEQUENCE [LARGE SCALE GENOMIC DNA]</scope>
    <source>
        <strain evidence="1 2">DSM 10309</strain>
    </source>
</reference>
<dbReference type="Proteomes" id="UP000522688">
    <property type="component" value="Unassembled WGS sequence"/>
</dbReference>
<organism evidence="1 2">
    <name type="scientific">Frigoribacterium faeni</name>
    <dbReference type="NCBI Taxonomy" id="145483"/>
    <lineage>
        <taxon>Bacteria</taxon>
        <taxon>Bacillati</taxon>
        <taxon>Actinomycetota</taxon>
        <taxon>Actinomycetes</taxon>
        <taxon>Micrococcales</taxon>
        <taxon>Microbacteriaceae</taxon>
        <taxon>Frigoribacterium</taxon>
    </lineage>
</organism>
<dbReference type="RefSeq" id="WP_146851849.1">
    <property type="nucleotide sequence ID" value="NZ_BAAAHR010000002.1"/>
</dbReference>
<protein>
    <submittedName>
        <fullName evidence="1">Uncharacterized protein</fullName>
    </submittedName>
</protein>
<gene>
    <name evidence="1" type="ORF">FB463_000721</name>
</gene>
<sequence>MLAVFVLVVGTFGVGPRVLSSYDSSHRETLTCRVDSVEAYSGRSSSRTGIGGEYALVRVRTSSCGILDMREGVTAENAERIAAELTPGRTYDFSVGAGSLRLERLLQVVKQEPPLYDFSPAA</sequence>
<accession>A0A7W3JGK9</accession>
<comment type="caution">
    <text evidence="1">The sequence shown here is derived from an EMBL/GenBank/DDBJ whole genome shotgun (WGS) entry which is preliminary data.</text>
</comment>